<reference evidence="1" key="1">
    <citation type="submission" date="2024-09" db="EMBL/GenBank/DDBJ databases">
        <title>Black Yeasts Isolated from many extreme environments.</title>
        <authorList>
            <person name="Coleine C."/>
            <person name="Stajich J.E."/>
            <person name="Selbmann L."/>
        </authorList>
    </citation>
    <scope>NUCLEOTIDE SEQUENCE</scope>
    <source>
        <strain evidence="1">CCFEE 5737</strain>
    </source>
</reference>
<name>A0ACC3D616_9PEZI</name>
<dbReference type="Proteomes" id="UP001186974">
    <property type="component" value="Unassembled WGS sequence"/>
</dbReference>
<accession>A0ACC3D616</accession>
<organism evidence="1 2">
    <name type="scientific">Coniosporium uncinatum</name>
    <dbReference type="NCBI Taxonomy" id="93489"/>
    <lineage>
        <taxon>Eukaryota</taxon>
        <taxon>Fungi</taxon>
        <taxon>Dikarya</taxon>
        <taxon>Ascomycota</taxon>
        <taxon>Pezizomycotina</taxon>
        <taxon>Dothideomycetes</taxon>
        <taxon>Dothideomycetes incertae sedis</taxon>
        <taxon>Coniosporium</taxon>
    </lineage>
</organism>
<evidence type="ECO:0000313" key="2">
    <source>
        <dbReference type="Proteomes" id="UP001186974"/>
    </source>
</evidence>
<comment type="caution">
    <text evidence="1">The sequence shown here is derived from an EMBL/GenBank/DDBJ whole genome shotgun (WGS) entry which is preliminary data.</text>
</comment>
<sequence>MSLFGGDPKSSPPAESTHDTEVDSRDEHSQTAAISNAQPRATSVDLSDAESQYQPDEDSIGGLNSDVEDDAEEDEDEPREQRPNRYSGPQSNWLRWTAPERGLAISLDQTQANDLSIHLYNAHALRRRLYSPECIRNARPWQRRDNWLRESTGDDLVADNGWTAWPLLPERVPRSTETFGQPPDDGLEGWTLKQKRRWKPSDGLEELLLAVFLREAGRKLRGSHGVDNATKGGEIQDERQQPVSVHEEVRQSDPNSIQGSSLASNPGSATARRSNDESAPQTTQGNPRSALHRASLENAPNSTLGEPNQDPQPQRFTEPKNTYTLQVDPWFPVPLADDEKALQILRPTIRSHLNHLDNLLLGLHHARKTHYRKRRKSKDDLAGDGGGDEDSEVERAPGLRDWSDVLSTAALVGVKSGVVQRAAKRCSALFEEEMGFRTLAFDEDPAQSIPESSAAPTPSRSANQGDRTATTSIWDSTAVLCPHEDCPKHTQPYSRPSALNKHMKKRHGYDPKAAKPTDSVELPEVVGGVHLDGFMQPIPARQGWKGRDRSESERRRKKRRVDVDGSGD</sequence>
<gene>
    <name evidence="1" type="ORF">LTS18_004699</name>
</gene>
<proteinExistence type="predicted"/>
<evidence type="ECO:0000313" key="1">
    <source>
        <dbReference type="EMBL" id="KAK3062165.1"/>
    </source>
</evidence>
<dbReference type="EMBL" id="JAWDJW010007436">
    <property type="protein sequence ID" value="KAK3062165.1"/>
    <property type="molecule type" value="Genomic_DNA"/>
</dbReference>
<protein>
    <submittedName>
        <fullName evidence="1">Uncharacterized protein</fullName>
    </submittedName>
</protein>
<keyword evidence="2" id="KW-1185">Reference proteome</keyword>